<evidence type="ECO:0000259" key="8">
    <source>
        <dbReference type="Pfam" id="PF09430"/>
    </source>
</evidence>
<evidence type="ECO:0000256" key="2">
    <source>
        <dbReference type="ARBA" id="ARBA00022692"/>
    </source>
</evidence>
<dbReference type="Proteomes" id="UP000246121">
    <property type="component" value="Unassembled WGS sequence"/>
</dbReference>
<dbReference type="VEuPathDB" id="TriTrypDB:TCSYLVIO_002345"/>
<feature type="domain" description="ER membrane protein complex subunit 7 beta-sandwich" evidence="8">
    <location>
        <begin position="80"/>
        <end position="203"/>
    </location>
</feature>
<dbReference type="InterPro" id="IPR019008">
    <property type="entry name" value="Beta_sandwich_EMC7"/>
</dbReference>
<keyword evidence="4 7" id="KW-1133">Transmembrane helix</keyword>
<dbReference type="InterPro" id="IPR039163">
    <property type="entry name" value="EMC7"/>
</dbReference>
<sequence>MGSMNRVTMLAGGMSGRTAKGIVGTGCNALFVLYFFLLFCTVVGVAEEVESHERQLPATPTYYGRLLIHPNFYQHSDSADPLWRVQGGEVVLSNGARIMRVPTRMDGSFVLHDVPYGAYHLHAEYANFIYPTVRVDVTQKTIQGIVRPIIRTYINDGTMVPVQGTGLDDASPAIIPFTGVHAYYVPREQYSIMNFLMNPMILLMLVSMGMMGLMQLVPEEERKESTREMQRLRRQLAGEDVEGKKTLTPAATGKKSV</sequence>
<evidence type="ECO:0000256" key="4">
    <source>
        <dbReference type="ARBA" id="ARBA00022989"/>
    </source>
</evidence>
<evidence type="ECO:0000256" key="5">
    <source>
        <dbReference type="ARBA" id="ARBA00023136"/>
    </source>
</evidence>
<gene>
    <name evidence="9" type="ORF">C4B63_8g505</name>
</gene>
<feature type="transmembrane region" description="Helical" evidence="7">
    <location>
        <begin position="21"/>
        <end position="46"/>
    </location>
</feature>
<proteinExistence type="predicted"/>
<dbReference type="VEuPathDB" id="TriTrypDB:TcG_07950"/>
<evidence type="ECO:0000256" key="6">
    <source>
        <dbReference type="SAM" id="MobiDB-lite"/>
    </source>
</evidence>
<dbReference type="VEuPathDB" id="TriTrypDB:TcCLB.508209.150"/>
<dbReference type="VEuPathDB" id="TriTrypDB:TcCLB.472777.20"/>
<dbReference type="VEuPathDB" id="TriTrypDB:TcBrA4_0106840"/>
<dbReference type="VEuPathDB" id="TriTrypDB:ECC02_004583"/>
<comment type="subcellular location">
    <subcellularLocation>
        <location evidence="1">Membrane</location>
        <topology evidence="1">Single-pass membrane protein</topology>
    </subcellularLocation>
</comment>
<evidence type="ECO:0000313" key="9">
    <source>
        <dbReference type="EMBL" id="PWU99724.1"/>
    </source>
</evidence>
<evidence type="ECO:0000313" key="10">
    <source>
        <dbReference type="Proteomes" id="UP000246121"/>
    </source>
</evidence>
<dbReference type="VEuPathDB" id="TriTrypDB:C3747_140g56"/>
<dbReference type="EMBL" id="PRFA01000008">
    <property type="protein sequence ID" value="PWU99724.1"/>
    <property type="molecule type" value="Genomic_DNA"/>
</dbReference>
<organism evidence="9 10">
    <name type="scientific">Trypanosoma cruzi</name>
    <dbReference type="NCBI Taxonomy" id="5693"/>
    <lineage>
        <taxon>Eukaryota</taxon>
        <taxon>Discoba</taxon>
        <taxon>Euglenozoa</taxon>
        <taxon>Kinetoplastea</taxon>
        <taxon>Metakinetoplastina</taxon>
        <taxon>Trypanosomatida</taxon>
        <taxon>Trypanosomatidae</taxon>
        <taxon>Trypanosoma</taxon>
        <taxon>Schizotrypanum</taxon>
    </lineage>
</organism>
<dbReference type="VEuPathDB" id="TriTrypDB:BCY84_13392"/>
<dbReference type="InterPro" id="IPR008969">
    <property type="entry name" value="CarboxyPept-like_regulatory"/>
</dbReference>
<name>A0A2V2VU91_TRYCR</name>
<dbReference type="GO" id="GO:0072546">
    <property type="term" value="C:EMC complex"/>
    <property type="evidence" value="ECO:0007669"/>
    <property type="project" value="TreeGrafter"/>
</dbReference>
<protein>
    <recommendedName>
        <fullName evidence="8">ER membrane protein complex subunit 7 beta-sandwich domain-containing protein</fullName>
    </recommendedName>
</protein>
<evidence type="ECO:0000256" key="3">
    <source>
        <dbReference type="ARBA" id="ARBA00022729"/>
    </source>
</evidence>
<accession>A0A2V2VU91</accession>
<evidence type="ECO:0000256" key="7">
    <source>
        <dbReference type="SAM" id="Phobius"/>
    </source>
</evidence>
<feature type="region of interest" description="Disordered" evidence="6">
    <location>
        <begin position="221"/>
        <end position="257"/>
    </location>
</feature>
<reference evidence="9 10" key="1">
    <citation type="journal article" date="2018" name="Microb. Genom.">
        <title>Expanding an expanded genome: long-read sequencing of Trypanosoma cruzi.</title>
        <authorList>
            <person name="Berna L."/>
            <person name="Rodriguez M."/>
            <person name="Chiribao M.L."/>
            <person name="Parodi-Talice A."/>
            <person name="Pita S."/>
            <person name="Rijo G."/>
            <person name="Alvarez-Valin F."/>
            <person name="Robello C."/>
        </authorList>
    </citation>
    <scope>NUCLEOTIDE SEQUENCE [LARGE SCALE GENOMIC DNA]</scope>
    <source>
        <strain evidence="9 10">Dm28c</strain>
    </source>
</reference>
<dbReference type="PANTHER" id="PTHR13605">
    <property type="entry name" value="ER MEMBRANE PROTEIN COMPLEX SUBUNIT 7"/>
    <property type="match status" value="1"/>
</dbReference>
<dbReference type="VEuPathDB" id="TriTrypDB:TCDM_01326"/>
<dbReference type="VEuPathDB" id="TriTrypDB:TcCL_ESM01395"/>
<dbReference type="VEuPathDB" id="TriTrypDB:Tc_MARK_1065"/>
<feature type="transmembrane region" description="Helical" evidence="7">
    <location>
        <begin position="195"/>
        <end position="217"/>
    </location>
</feature>
<dbReference type="SUPFAM" id="SSF49464">
    <property type="entry name" value="Carboxypeptidase regulatory domain-like"/>
    <property type="match status" value="1"/>
</dbReference>
<keyword evidence="3" id="KW-0732">Signal</keyword>
<dbReference type="AlphaFoldDB" id="A0A2V2VU91"/>
<dbReference type="Pfam" id="PF09430">
    <property type="entry name" value="EMC7_beta-sandw"/>
    <property type="match status" value="1"/>
</dbReference>
<feature type="compositionally biased region" description="Basic and acidic residues" evidence="6">
    <location>
        <begin position="221"/>
        <end position="231"/>
    </location>
</feature>
<comment type="caution">
    <text evidence="9">The sequence shown here is derived from an EMBL/GenBank/DDBJ whole genome shotgun (WGS) entry which is preliminary data.</text>
</comment>
<evidence type="ECO:0000256" key="1">
    <source>
        <dbReference type="ARBA" id="ARBA00004167"/>
    </source>
</evidence>
<keyword evidence="2 7" id="KW-0812">Transmembrane</keyword>
<dbReference type="PANTHER" id="PTHR13605:SF4">
    <property type="entry name" value="ER MEMBRANE PROTEIN COMPLEX SUBUNIT 7"/>
    <property type="match status" value="1"/>
</dbReference>
<keyword evidence="5 7" id="KW-0472">Membrane</keyword>
<dbReference type="VEuPathDB" id="TriTrypDB:C4B63_8g505"/>